<gene>
    <name evidence="1" type="ORF">M0R45_008562</name>
</gene>
<accession>A0AAW1Y226</accession>
<proteinExistence type="predicted"/>
<dbReference type="EMBL" id="JBEDUW010000002">
    <property type="protein sequence ID" value="KAK9942919.1"/>
    <property type="molecule type" value="Genomic_DNA"/>
</dbReference>
<keyword evidence="2" id="KW-1185">Reference proteome</keyword>
<evidence type="ECO:0000313" key="2">
    <source>
        <dbReference type="Proteomes" id="UP001457282"/>
    </source>
</evidence>
<dbReference type="AlphaFoldDB" id="A0AAW1Y226"/>
<protein>
    <submittedName>
        <fullName evidence="1">Uncharacterized protein</fullName>
    </submittedName>
</protein>
<dbReference type="Proteomes" id="UP001457282">
    <property type="component" value="Unassembled WGS sequence"/>
</dbReference>
<sequence>MASGLSGGGTTASALVIGSAGHEERRWQRELAGTGAALRAGGLGCTVDVAMGGRKLADWVFDLGRGHGFGVLELQVHGLKKTRW</sequence>
<organism evidence="1 2">
    <name type="scientific">Rubus argutus</name>
    <name type="common">Southern blackberry</name>
    <dbReference type="NCBI Taxonomy" id="59490"/>
    <lineage>
        <taxon>Eukaryota</taxon>
        <taxon>Viridiplantae</taxon>
        <taxon>Streptophyta</taxon>
        <taxon>Embryophyta</taxon>
        <taxon>Tracheophyta</taxon>
        <taxon>Spermatophyta</taxon>
        <taxon>Magnoliopsida</taxon>
        <taxon>eudicotyledons</taxon>
        <taxon>Gunneridae</taxon>
        <taxon>Pentapetalae</taxon>
        <taxon>rosids</taxon>
        <taxon>fabids</taxon>
        <taxon>Rosales</taxon>
        <taxon>Rosaceae</taxon>
        <taxon>Rosoideae</taxon>
        <taxon>Rosoideae incertae sedis</taxon>
        <taxon>Rubus</taxon>
    </lineage>
</organism>
<comment type="caution">
    <text evidence="1">The sequence shown here is derived from an EMBL/GenBank/DDBJ whole genome shotgun (WGS) entry which is preliminary data.</text>
</comment>
<reference evidence="1 2" key="1">
    <citation type="journal article" date="2023" name="G3 (Bethesda)">
        <title>A chromosome-length genome assembly and annotation of blackberry (Rubus argutus, cv. 'Hillquist').</title>
        <authorList>
            <person name="Bruna T."/>
            <person name="Aryal R."/>
            <person name="Dudchenko O."/>
            <person name="Sargent D.J."/>
            <person name="Mead D."/>
            <person name="Buti M."/>
            <person name="Cavallini A."/>
            <person name="Hytonen T."/>
            <person name="Andres J."/>
            <person name="Pham M."/>
            <person name="Weisz D."/>
            <person name="Mascagni F."/>
            <person name="Usai G."/>
            <person name="Natali L."/>
            <person name="Bassil N."/>
            <person name="Fernandez G.E."/>
            <person name="Lomsadze A."/>
            <person name="Armour M."/>
            <person name="Olukolu B."/>
            <person name="Poorten T."/>
            <person name="Britton C."/>
            <person name="Davik J."/>
            <person name="Ashrafi H."/>
            <person name="Aiden E.L."/>
            <person name="Borodovsky M."/>
            <person name="Worthington M."/>
        </authorList>
    </citation>
    <scope>NUCLEOTIDE SEQUENCE [LARGE SCALE GENOMIC DNA]</scope>
    <source>
        <strain evidence="1">PI 553951</strain>
    </source>
</reference>
<evidence type="ECO:0000313" key="1">
    <source>
        <dbReference type="EMBL" id="KAK9942919.1"/>
    </source>
</evidence>
<name>A0AAW1Y226_RUBAR</name>